<dbReference type="InterPro" id="IPR027074">
    <property type="entry name" value="Integrator_9su"/>
</dbReference>
<evidence type="ECO:0000256" key="4">
    <source>
        <dbReference type="ARBA" id="ARBA00023242"/>
    </source>
</evidence>
<keyword evidence="7" id="KW-1185">Reference proteome</keyword>
<dbReference type="EMBL" id="HG807009">
    <property type="protein sequence ID" value="CDW60311.1"/>
    <property type="molecule type" value="Genomic_DNA"/>
</dbReference>
<dbReference type="GO" id="GO:0005737">
    <property type="term" value="C:cytoplasm"/>
    <property type="evidence" value="ECO:0007669"/>
    <property type="project" value="UniProtKB-SubCell"/>
</dbReference>
<organism evidence="6 7">
    <name type="scientific">Trichuris trichiura</name>
    <name type="common">Whipworm</name>
    <name type="synonym">Trichocephalus trichiurus</name>
    <dbReference type="NCBI Taxonomy" id="36087"/>
    <lineage>
        <taxon>Eukaryota</taxon>
        <taxon>Metazoa</taxon>
        <taxon>Ecdysozoa</taxon>
        <taxon>Nematoda</taxon>
        <taxon>Enoplea</taxon>
        <taxon>Dorylaimia</taxon>
        <taxon>Trichinellida</taxon>
        <taxon>Trichuridae</taxon>
        <taxon>Trichuris</taxon>
    </lineage>
</organism>
<dbReference type="STRING" id="36087.A0A077ZIS7"/>
<dbReference type="PANTHER" id="PTHR46094">
    <property type="entry name" value="INTEGRATOR COMPLEX SUBUNIT 9"/>
    <property type="match status" value="1"/>
</dbReference>
<comment type="subcellular location">
    <subcellularLocation>
        <location evidence="2">Cytoplasm</location>
    </subcellularLocation>
    <subcellularLocation>
        <location evidence="1">Nucleus</location>
    </subcellularLocation>
</comment>
<keyword evidence="3" id="KW-0963">Cytoplasm</keyword>
<evidence type="ECO:0000256" key="3">
    <source>
        <dbReference type="ARBA" id="ARBA00022490"/>
    </source>
</evidence>
<dbReference type="GO" id="GO:0034472">
    <property type="term" value="P:snRNA 3'-end processing"/>
    <property type="evidence" value="ECO:0007669"/>
    <property type="project" value="TreeGrafter"/>
</dbReference>
<dbReference type="Pfam" id="PF10996">
    <property type="entry name" value="Beta-Casp"/>
    <property type="match status" value="1"/>
</dbReference>
<name>A0A077ZIS7_TRITR</name>
<reference evidence="6" key="1">
    <citation type="submission" date="2014-01" db="EMBL/GenBank/DDBJ databases">
        <authorList>
            <person name="Aslett M."/>
        </authorList>
    </citation>
    <scope>NUCLEOTIDE SEQUENCE</scope>
</reference>
<dbReference type="Gene3D" id="3.60.15.10">
    <property type="entry name" value="Ribonuclease Z/Hydroxyacylglutathione hydrolase-like"/>
    <property type="match status" value="1"/>
</dbReference>
<proteinExistence type="predicted"/>
<dbReference type="OrthoDB" id="5600060at2759"/>
<evidence type="ECO:0000259" key="5">
    <source>
        <dbReference type="SMART" id="SM01027"/>
    </source>
</evidence>
<evidence type="ECO:0000313" key="6">
    <source>
        <dbReference type="EMBL" id="CDW60311.1"/>
    </source>
</evidence>
<dbReference type="PANTHER" id="PTHR46094:SF1">
    <property type="entry name" value="INTEGRATOR COMPLEX SUBUNIT 9"/>
    <property type="match status" value="1"/>
</dbReference>
<evidence type="ECO:0000256" key="1">
    <source>
        <dbReference type="ARBA" id="ARBA00004123"/>
    </source>
</evidence>
<keyword evidence="4" id="KW-0539">Nucleus</keyword>
<feature type="domain" description="Beta-Casp" evidence="5">
    <location>
        <begin position="223"/>
        <end position="345"/>
    </location>
</feature>
<dbReference type="Gene3D" id="3.40.50.10890">
    <property type="match status" value="1"/>
</dbReference>
<accession>A0A077ZIS7</accession>
<dbReference type="Proteomes" id="UP000030665">
    <property type="component" value="Unassembled WGS sequence"/>
</dbReference>
<dbReference type="AlphaFoldDB" id="A0A077ZIS7"/>
<dbReference type="InterPro" id="IPR036866">
    <property type="entry name" value="RibonucZ/Hydroxyglut_hydro"/>
</dbReference>
<protein>
    <submittedName>
        <fullName evidence="6">Integrator complex subunit 9</fullName>
    </submittedName>
</protein>
<gene>
    <name evidence="6" type="ORF">TTRE_0000867701</name>
</gene>
<evidence type="ECO:0000256" key="2">
    <source>
        <dbReference type="ARBA" id="ARBA00004496"/>
    </source>
</evidence>
<reference evidence="6" key="2">
    <citation type="submission" date="2014-03" db="EMBL/GenBank/DDBJ databases">
        <title>The whipworm genome and dual-species transcriptomics of an intimate host-pathogen interaction.</title>
        <authorList>
            <person name="Foth B.J."/>
            <person name="Tsai I.J."/>
            <person name="Reid A.J."/>
            <person name="Bancroft A.J."/>
            <person name="Nichol S."/>
            <person name="Tracey A."/>
            <person name="Holroyd N."/>
            <person name="Cotton J.A."/>
            <person name="Stanley E.J."/>
            <person name="Zarowiecki M."/>
            <person name="Liu J.Z."/>
            <person name="Huckvale T."/>
            <person name="Cooper P.J."/>
            <person name="Grencis R.K."/>
            <person name="Berriman M."/>
        </authorList>
    </citation>
    <scope>NUCLEOTIDE SEQUENCE [LARGE SCALE GENOMIC DNA]</scope>
</reference>
<dbReference type="SUPFAM" id="SSF56281">
    <property type="entry name" value="Metallo-hydrolase/oxidoreductase"/>
    <property type="match status" value="1"/>
</dbReference>
<dbReference type="GO" id="GO:0032039">
    <property type="term" value="C:integrator complex"/>
    <property type="evidence" value="ECO:0007669"/>
    <property type="project" value="InterPro"/>
</dbReference>
<evidence type="ECO:0000313" key="7">
    <source>
        <dbReference type="Proteomes" id="UP000030665"/>
    </source>
</evidence>
<sequence>MSENPNQPCLVLKWPDGSVMLDCALDLPSNLAVLPSITVFGKIMNARKTILNCNCTPAVNSKTKSPKFAICIFQSDLFNMSDLSVILLSHSCSFLALPFITERTAFNGAIFASEPTVQFGWYCPVFKHNLHSSYFQSVDAGACRVFFRKRDCLWEDFYTQEDVKCCLSKVQTIGLNDGFGYVTATCSGYSIGSCNWVIETGSEKVTLRSGGNVLIPCVPCGLTFDLLESLFSQIGGYDLSSVPVFLVSEVARNCLAYANIYAEWLSEGKIARAFIPDDPFLHGTVYYQLVFAGSISREIKSPCVVFASHPSLRIGDVVHFMTIWKDDPANTIVITDPDYATNDILLPFLPMKMKVRLEISSAFCSPTIQSFKIRVSQYFQAVFCPIDTRLTADQIGQITAKFLSAQLNIPDYTFGKVAMIICGRLFLRIFLSLLLACNLLLKGQGIRNSVPEEVVKACRRPKGKGKI</sequence>
<dbReference type="SMART" id="SM01027">
    <property type="entry name" value="Beta-Casp"/>
    <property type="match status" value="1"/>
</dbReference>
<dbReference type="InterPro" id="IPR022712">
    <property type="entry name" value="Beta_Casp"/>
</dbReference>